<evidence type="ECO:0000313" key="9">
    <source>
        <dbReference type="EMBL" id="RTI07690.1"/>
    </source>
</evidence>
<proteinExistence type="predicted"/>
<organism evidence="12 18">
    <name type="scientific">Thermus scotoductus</name>
    <dbReference type="NCBI Taxonomy" id="37636"/>
    <lineage>
        <taxon>Bacteria</taxon>
        <taxon>Thermotogati</taxon>
        <taxon>Deinococcota</taxon>
        <taxon>Deinococci</taxon>
        <taxon>Thermales</taxon>
        <taxon>Thermaceae</taxon>
        <taxon>Thermus</taxon>
    </lineage>
</organism>
<dbReference type="Proteomes" id="UP000288073">
    <property type="component" value="Unassembled WGS sequence"/>
</dbReference>
<dbReference type="EMBL" id="PEMJ01000233">
    <property type="protein sequence ID" value="RTI14176.1"/>
    <property type="molecule type" value="Genomic_DNA"/>
</dbReference>
<comment type="caution">
    <text evidence="12">The sequence shown here is derived from an EMBL/GenBank/DDBJ whole genome shotgun (WGS) entry which is preliminary data.</text>
</comment>
<dbReference type="EMBL" id="PEMG01000044">
    <property type="protein sequence ID" value="RTI11510.1"/>
    <property type="molecule type" value="Genomic_DNA"/>
</dbReference>
<dbReference type="EMBL" id="PELR01000275">
    <property type="protein sequence ID" value="RTH02259.1"/>
    <property type="molecule type" value="Genomic_DNA"/>
</dbReference>
<evidence type="ECO:0000313" key="4">
    <source>
        <dbReference type="EMBL" id="RTH04716.1"/>
    </source>
</evidence>
<dbReference type="GeneID" id="93867455"/>
<dbReference type="Proteomes" id="UP000287155">
    <property type="component" value="Unassembled WGS sequence"/>
</dbReference>
<evidence type="ECO:0000313" key="20">
    <source>
        <dbReference type="Proteomes" id="UP000287306"/>
    </source>
</evidence>
<evidence type="ECO:0000313" key="11">
    <source>
        <dbReference type="EMBL" id="RTI14063.1"/>
    </source>
</evidence>
<dbReference type="EMBL" id="PELP01000155">
    <property type="protein sequence ID" value="RTH04716.1"/>
    <property type="molecule type" value="Genomic_DNA"/>
</dbReference>
<dbReference type="Proteomes" id="UP000286712">
    <property type="component" value="Unassembled WGS sequence"/>
</dbReference>
<evidence type="ECO:0000313" key="6">
    <source>
        <dbReference type="EMBL" id="RTH25661.1"/>
    </source>
</evidence>
<feature type="transmembrane region" description="Helical" evidence="1">
    <location>
        <begin position="59"/>
        <end position="74"/>
    </location>
</feature>
<gene>
    <name evidence="13" type="ORF">CSW14_12515</name>
    <name evidence="11" type="ORF">CSW23_11860</name>
    <name evidence="9" type="ORF">CSW25_05725</name>
    <name evidence="12" type="ORF">CSW27_07680</name>
    <name evidence="10" type="ORF">CSW30_02345</name>
    <name evidence="7" type="ORF">CSW33_10345</name>
    <name evidence="8" type="ORF">CSW37_02990</name>
    <name evidence="5" type="ORF">CSW38_12275</name>
    <name evidence="6" type="ORF">CSW40_06555</name>
    <name evidence="3" type="ORF">CSW45_08325</name>
    <name evidence="4" type="ORF">CSW47_06440</name>
    <name evidence="2" type="ORF">CSW50_14895</name>
</gene>
<dbReference type="Proteomes" id="UP000287173">
    <property type="component" value="Unassembled WGS sequence"/>
</dbReference>
<dbReference type="AlphaFoldDB" id="A0A348XNK4"/>
<keyword evidence="1" id="KW-1133">Transmembrane helix</keyword>
<dbReference type="EMBL" id="PEMD01000297">
    <property type="protein sequence ID" value="RTH30389.1"/>
    <property type="molecule type" value="Genomic_DNA"/>
</dbReference>
<dbReference type="Proteomes" id="UP000288051">
    <property type="component" value="Unassembled WGS sequence"/>
</dbReference>
<evidence type="ECO:0000313" key="13">
    <source>
        <dbReference type="EMBL" id="RTI48698.1"/>
    </source>
</evidence>
<evidence type="ECO:0000313" key="19">
    <source>
        <dbReference type="Proteomes" id="UP000287173"/>
    </source>
</evidence>
<dbReference type="Proteomes" id="UP000286910">
    <property type="component" value="Unassembled WGS sequence"/>
</dbReference>
<evidence type="ECO:0000313" key="16">
    <source>
        <dbReference type="Proteomes" id="UP000286910"/>
    </source>
</evidence>
<dbReference type="Proteomes" id="UP000287467">
    <property type="component" value="Unassembled WGS sequence"/>
</dbReference>
<feature type="transmembrane region" description="Helical" evidence="1">
    <location>
        <begin position="31"/>
        <end position="53"/>
    </location>
</feature>
<evidence type="ECO:0000313" key="17">
    <source>
        <dbReference type="Proteomes" id="UP000286928"/>
    </source>
</evidence>
<evidence type="ECO:0000313" key="5">
    <source>
        <dbReference type="EMBL" id="RTH22805.1"/>
    </source>
</evidence>
<dbReference type="Proteomes" id="UP000286928">
    <property type="component" value="Unassembled WGS sequence"/>
</dbReference>
<dbReference type="EMBL" id="PEML01000144">
    <property type="protein sequence ID" value="RTI07690.1"/>
    <property type="molecule type" value="Genomic_DNA"/>
</dbReference>
<evidence type="ECO:0000313" key="10">
    <source>
        <dbReference type="EMBL" id="RTI11510.1"/>
    </source>
</evidence>
<evidence type="ECO:0000313" key="22">
    <source>
        <dbReference type="Proteomes" id="UP000287962"/>
    </source>
</evidence>
<sequence length="141" mass="15195">MPTPTSGQGPWESLAALLDPKAPLTSRLRGLRLYAGFLLLLQGGALLLLAWLLPRAAHPFLWALALAGGVWLFAQAEAASRTEESLAPLLAVGLGAALFFFLGVMGLLLWPWGFLLLLLGALGFAHSWRRSERILLGRNKA</sequence>
<dbReference type="Proteomes" id="UP000287306">
    <property type="component" value="Unassembled WGS sequence"/>
</dbReference>
<keyword evidence="22" id="KW-1185">Reference proteome</keyword>
<keyword evidence="1" id="KW-0472">Membrane</keyword>
<dbReference type="EMBL" id="PELW01000166">
    <property type="protein sequence ID" value="RTH25661.1"/>
    <property type="molecule type" value="Genomic_DNA"/>
</dbReference>
<evidence type="ECO:0000313" key="7">
    <source>
        <dbReference type="EMBL" id="RTH30389.1"/>
    </source>
</evidence>
<dbReference type="EMBL" id="PELY01000419">
    <property type="protein sequence ID" value="RTH22805.1"/>
    <property type="molecule type" value="Genomic_DNA"/>
</dbReference>
<name>A0A348XNK4_THESC</name>
<dbReference type="Proteomes" id="UP000287962">
    <property type="component" value="Unassembled WGS sequence"/>
</dbReference>
<evidence type="ECO:0000313" key="2">
    <source>
        <dbReference type="EMBL" id="RTG98658.1"/>
    </source>
</evidence>
<protein>
    <submittedName>
        <fullName evidence="12">Uncharacterized protein</fullName>
    </submittedName>
</protein>
<evidence type="ECO:0000313" key="3">
    <source>
        <dbReference type="EMBL" id="RTH02259.1"/>
    </source>
</evidence>
<evidence type="ECO:0000313" key="14">
    <source>
        <dbReference type="Proteomes" id="UP000286712"/>
    </source>
</evidence>
<evidence type="ECO:0000313" key="18">
    <source>
        <dbReference type="Proteomes" id="UP000287155"/>
    </source>
</evidence>
<feature type="transmembrane region" description="Helical" evidence="1">
    <location>
        <begin position="110"/>
        <end position="128"/>
    </location>
</feature>
<feature type="transmembrane region" description="Helical" evidence="1">
    <location>
        <begin position="86"/>
        <end position="104"/>
    </location>
</feature>
<evidence type="ECO:0000313" key="23">
    <source>
        <dbReference type="Proteomes" id="UP000288051"/>
    </source>
</evidence>
<dbReference type="EMBL" id="PEMN01000372">
    <property type="protein sequence ID" value="RTI14063.1"/>
    <property type="molecule type" value="Genomic_DNA"/>
</dbReference>
<evidence type="ECO:0000313" key="24">
    <source>
        <dbReference type="Proteomes" id="UP000288073"/>
    </source>
</evidence>
<reference evidence="9" key="1">
    <citation type="submission" date="2017-10" db="EMBL/GenBank/DDBJ databases">
        <authorList>
            <person name="Wilpiszeski R.L."/>
            <person name="Zhidan Z."/>
            <person name="House C.H."/>
        </authorList>
    </citation>
    <scope>NUCLEOTIDE SEQUENCE</scope>
    <source>
        <strain evidence="9">12_S12</strain>
    </source>
</reference>
<reference evidence="14 15" key="2">
    <citation type="journal article" date="2019" name="Extremophiles">
        <title>Biogeography of thermophiles and predominance of Thermus scotoductus in domestic water heaters.</title>
        <authorList>
            <person name="Wilpiszeski R.L."/>
            <person name="Zhang Z."/>
            <person name="House C.H."/>
        </authorList>
    </citation>
    <scope>NUCLEOTIDE SEQUENCE [LARGE SCALE GENOMIC DNA]</scope>
    <source>
        <strain evidence="11 24">10_S10</strain>
        <strain evidence="9 22">12_S12</strain>
        <strain evidence="12 18">14_S14</strain>
        <strain evidence="10 19">17_S17</strain>
        <strain evidence="13 21">1_S1</strain>
        <strain evidence="7 17">20_S20</strain>
        <strain evidence="8 23">24_S24</strain>
        <strain evidence="5 20">25_S25</strain>
        <strain evidence="6 14">27_S27</strain>
        <strain evidence="3 16">32_S32</strain>
        <strain evidence="4 15">34_S34</strain>
        <strain evidence="2 25">38_S38</strain>
    </source>
</reference>
<dbReference type="Proteomes" id="UP000288082">
    <property type="component" value="Unassembled WGS sequence"/>
</dbReference>
<evidence type="ECO:0000313" key="12">
    <source>
        <dbReference type="EMBL" id="RTI14176.1"/>
    </source>
</evidence>
<keyword evidence="1" id="KW-0812">Transmembrane</keyword>
<evidence type="ECO:0000313" key="25">
    <source>
        <dbReference type="Proteomes" id="UP000288082"/>
    </source>
</evidence>
<dbReference type="Proteomes" id="UP000286734">
    <property type="component" value="Unassembled WGS sequence"/>
</dbReference>
<dbReference type="EMBL" id="PELM01000497">
    <property type="protein sequence ID" value="RTG98658.1"/>
    <property type="molecule type" value="Genomic_DNA"/>
</dbReference>
<accession>A0A348XNK4</accession>
<dbReference type="EMBL" id="PELZ01000066">
    <property type="protein sequence ID" value="RTH39048.1"/>
    <property type="molecule type" value="Genomic_DNA"/>
</dbReference>
<evidence type="ECO:0000313" key="8">
    <source>
        <dbReference type="EMBL" id="RTH39048.1"/>
    </source>
</evidence>
<evidence type="ECO:0000256" key="1">
    <source>
        <dbReference type="SAM" id="Phobius"/>
    </source>
</evidence>
<evidence type="ECO:0000313" key="15">
    <source>
        <dbReference type="Proteomes" id="UP000286734"/>
    </source>
</evidence>
<evidence type="ECO:0000313" key="21">
    <source>
        <dbReference type="Proteomes" id="UP000287467"/>
    </source>
</evidence>
<dbReference type="EMBL" id="PEMW01000456">
    <property type="protein sequence ID" value="RTI48698.1"/>
    <property type="molecule type" value="Genomic_DNA"/>
</dbReference>
<dbReference type="RefSeq" id="WP_026329105.1">
    <property type="nucleotide sequence ID" value="NZ_DAHVNI010000036.1"/>
</dbReference>